<organism evidence="1 2">
    <name type="scientific">Halonotius roseus</name>
    <dbReference type="NCBI Taxonomy" id="2511997"/>
    <lineage>
        <taxon>Archaea</taxon>
        <taxon>Methanobacteriati</taxon>
        <taxon>Methanobacteriota</taxon>
        <taxon>Stenosarchaea group</taxon>
        <taxon>Halobacteria</taxon>
        <taxon>Halobacteriales</taxon>
        <taxon>Haloferacaceae</taxon>
        <taxon>Halonotius</taxon>
    </lineage>
</organism>
<dbReference type="AlphaFoldDB" id="A0A544QQE3"/>
<keyword evidence="2" id="KW-1185">Reference proteome</keyword>
<reference evidence="1 2" key="1">
    <citation type="submission" date="2019-02" db="EMBL/GenBank/DDBJ databases">
        <title>Halonotius sp. a new haloqrchaeon isolated from saline water.</title>
        <authorList>
            <person name="Duran-Viseras A."/>
            <person name="Sanchez-Porro C."/>
            <person name="Ventosa A."/>
        </authorList>
    </citation>
    <scope>NUCLEOTIDE SEQUENCE [LARGE SCALE GENOMIC DNA]</scope>
    <source>
        <strain evidence="1 2">F9-27</strain>
    </source>
</reference>
<evidence type="ECO:0000313" key="2">
    <source>
        <dbReference type="Proteomes" id="UP000315385"/>
    </source>
</evidence>
<dbReference type="RefSeq" id="WP_142442235.1">
    <property type="nucleotide sequence ID" value="NZ_SESI01000001.1"/>
</dbReference>
<dbReference type="InterPro" id="IPR011067">
    <property type="entry name" value="Plasmid_toxin/cell-grow_inhib"/>
</dbReference>
<gene>
    <name evidence="1" type="ORF">EWF95_01605</name>
</gene>
<dbReference type="EMBL" id="SESI01000001">
    <property type="protein sequence ID" value="TQQ81663.1"/>
    <property type="molecule type" value="Genomic_DNA"/>
</dbReference>
<comment type="caution">
    <text evidence="1">The sequence shown here is derived from an EMBL/GenBank/DDBJ whole genome shotgun (WGS) entry which is preliminary data.</text>
</comment>
<sequence>MADEPAFERGHVIWHDGLFKTTARPWFVLSDDGHPFHGEEYLVAGVTTTQRPDAIELSETGWVVGGLPEPSYVSPWFVTTLKHADIDQGIGMVTDDLSATVCETVRTYLS</sequence>
<proteinExistence type="predicted"/>
<dbReference type="Proteomes" id="UP000315385">
    <property type="component" value="Unassembled WGS sequence"/>
</dbReference>
<evidence type="ECO:0000313" key="1">
    <source>
        <dbReference type="EMBL" id="TQQ81663.1"/>
    </source>
</evidence>
<dbReference type="SUPFAM" id="SSF50118">
    <property type="entry name" value="Cell growth inhibitor/plasmid maintenance toxic component"/>
    <property type="match status" value="1"/>
</dbReference>
<dbReference type="Gene3D" id="2.30.30.110">
    <property type="match status" value="1"/>
</dbReference>
<name>A0A544QQE3_9EURY</name>
<evidence type="ECO:0008006" key="3">
    <source>
        <dbReference type="Google" id="ProtNLM"/>
    </source>
</evidence>
<protein>
    <recommendedName>
        <fullName evidence="3">Type II toxin-antitoxin system PemK/MazF family toxin</fullName>
    </recommendedName>
</protein>
<dbReference type="OrthoDB" id="315488at2157"/>
<accession>A0A544QQE3</accession>